<gene>
    <name evidence="1" type="ORF">DPMN_173509</name>
</gene>
<keyword evidence="2" id="KW-1185">Reference proteome</keyword>
<reference evidence="1" key="1">
    <citation type="journal article" date="2019" name="bioRxiv">
        <title>The Genome of the Zebra Mussel, Dreissena polymorpha: A Resource for Invasive Species Research.</title>
        <authorList>
            <person name="McCartney M.A."/>
            <person name="Auch B."/>
            <person name="Kono T."/>
            <person name="Mallez S."/>
            <person name="Zhang Y."/>
            <person name="Obille A."/>
            <person name="Becker A."/>
            <person name="Abrahante J.E."/>
            <person name="Garbe J."/>
            <person name="Badalamenti J.P."/>
            <person name="Herman A."/>
            <person name="Mangelson H."/>
            <person name="Liachko I."/>
            <person name="Sullivan S."/>
            <person name="Sone E.D."/>
            <person name="Koren S."/>
            <person name="Silverstein K.A.T."/>
            <person name="Beckman K.B."/>
            <person name="Gohl D.M."/>
        </authorList>
    </citation>
    <scope>NUCLEOTIDE SEQUENCE</scope>
    <source>
        <strain evidence="1">Duluth1</strain>
        <tissue evidence="1">Whole animal</tissue>
    </source>
</reference>
<reference evidence="1" key="2">
    <citation type="submission" date="2020-11" db="EMBL/GenBank/DDBJ databases">
        <authorList>
            <person name="McCartney M.A."/>
            <person name="Auch B."/>
            <person name="Kono T."/>
            <person name="Mallez S."/>
            <person name="Becker A."/>
            <person name="Gohl D.M."/>
            <person name="Silverstein K.A.T."/>
            <person name="Koren S."/>
            <person name="Bechman K.B."/>
            <person name="Herman A."/>
            <person name="Abrahante J.E."/>
            <person name="Garbe J."/>
        </authorList>
    </citation>
    <scope>NUCLEOTIDE SEQUENCE</scope>
    <source>
        <strain evidence="1">Duluth1</strain>
        <tissue evidence="1">Whole animal</tissue>
    </source>
</reference>
<evidence type="ECO:0000313" key="2">
    <source>
        <dbReference type="Proteomes" id="UP000828390"/>
    </source>
</evidence>
<sequence>MKFHDDLAKHVTSRLPPGRHVFQRTGAIFELNSRILGKKITKFHEDLTKNKTSPPPGGHVVSPIWTILLLSDIVTYFEIDRGIIRTYFLTKFHEDRTRNVASTVFTNQMRTDGRTTDKDRYQKLI</sequence>
<name>A0A9D4E5L2_DREPO</name>
<comment type="caution">
    <text evidence="1">The sequence shown here is derived from an EMBL/GenBank/DDBJ whole genome shotgun (WGS) entry which is preliminary data.</text>
</comment>
<dbReference type="EMBL" id="JAIWYP010000009">
    <property type="protein sequence ID" value="KAH3772172.1"/>
    <property type="molecule type" value="Genomic_DNA"/>
</dbReference>
<dbReference type="Proteomes" id="UP000828390">
    <property type="component" value="Unassembled WGS sequence"/>
</dbReference>
<protein>
    <submittedName>
        <fullName evidence="1">Uncharacterized protein</fullName>
    </submittedName>
</protein>
<evidence type="ECO:0000313" key="1">
    <source>
        <dbReference type="EMBL" id="KAH3772172.1"/>
    </source>
</evidence>
<dbReference type="AlphaFoldDB" id="A0A9D4E5L2"/>
<proteinExistence type="predicted"/>
<organism evidence="1 2">
    <name type="scientific">Dreissena polymorpha</name>
    <name type="common">Zebra mussel</name>
    <name type="synonym">Mytilus polymorpha</name>
    <dbReference type="NCBI Taxonomy" id="45954"/>
    <lineage>
        <taxon>Eukaryota</taxon>
        <taxon>Metazoa</taxon>
        <taxon>Spiralia</taxon>
        <taxon>Lophotrochozoa</taxon>
        <taxon>Mollusca</taxon>
        <taxon>Bivalvia</taxon>
        <taxon>Autobranchia</taxon>
        <taxon>Heteroconchia</taxon>
        <taxon>Euheterodonta</taxon>
        <taxon>Imparidentia</taxon>
        <taxon>Neoheterodontei</taxon>
        <taxon>Myida</taxon>
        <taxon>Dreissenoidea</taxon>
        <taxon>Dreissenidae</taxon>
        <taxon>Dreissena</taxon>
    </lineage>
</organism>
<accession>A0A9D4E5L2</accession>